<comment type="caution">
    <text evidence="2">The sequence shown here is derived from an EMBL/GenBank/DDBJ whole genome shotgun (WGS) entry which is preliminary data.</text>
</comment>
<evidence type="ECO:0008006" key="4">
    <source>
        <dbReference type="Google" id="ProtNLM"/>
    </source>
</evidence>
<organism evidence="2 3">
    <name type="scientific">Alkalibacillus haloalkaliphilus</name>
    <dbReference type="NCBI Taxonomy" id="94136"/>
    <lineage>
        <taxon>Bacteria</taxon>
        <taxon>Bacillati</taxon>
        <taxon>Bacillota</taxon>
        <taxon>Bacilli</taxon>
        <taxon>Bacillales</taxon>
        <taxon>Bacillaceae</taxon>
        <taxon>Alkalibacillus</taxon>
    </lineage>
</organism>
<dbReference type="OrthoDB" id="2884029at2"/>
<dbReference type="Proteomes" id="UP000321440">
    <property type="component" value="Unassembled WGS sequence"/>
</dbReference>
<dbReference type="RefSeq" id="WP_146815655.1">
    <property type="nucleotide sequence ID" value="NZ_BJYA01000007.1"/>
</dbReference>
<dbReference type="Pfam" id="PF16079">
    <property type="entry name" value="Phage_holin_5_2"/>
    <property type="match status" value="1"/>
</dbReference>
<gene>
    <name evidence="2" type="ORF">AHA02nite_13640</name>
</gene>
<reference evidence="2 3" key="1">
    <citation type="submission" date="2019-07" db="EMBL/GenBank/DDBJ databases">
        <title>Whole genome shotgun sequence of Alkalibacillus haloalkaliphilus NBRC 103110.</title>
        <authorList>
            <person name="Hosoyama A."/>
            <person name="Uohara A."/>
            <person name="Ohji S."/>
            <person name="Ichikawa N."/>
        </authorList>
    </citation>
    <scope>NUCLEOTIDE SEQUENCE [LARGE SCALE GENOMIC DNA]</scope>
    <source>
        <strain evidence="2 3">NBRC 103110</strain>
    </source>
</reference>
<feature type="transmembrane region" description="Helical" evidence="1">
    <location>
        <begin position="59"/>
        <end position="76"/>
    </location>
</feature>
<keyword evidence="1" id="KW-0812">Transmembrane</keyword>
<name>A0A511W5L5_9BACI</name>
<accession>A0A511W5L5</accession>
<evidence type="ECO:0000313" key="3">
    <source>
        <dbReference type="Proteomes" id="UP000321440"/>
    </source>
</evidence>
<dbReference type="AlphaFoldDB" id="A0A511W5L5"/>
<keyword evidence="1" id="KW-1133">Transmembrane helix</keyword>
<dbReference type="EMBL" id="BJYA01000007">
    <property type="protein sequence ID" value="GEN45588.1"/>
    <property type="molecule type" value="Genomic_DNA"/>
</dbReference>
<feature type="transmembrane region" description="Helical" evidence="1">
    <location>
        <begin position="35"/>
        <end position="53"/>
    </location>
</feature>
<dbReference type="InterPro" id="IPR032111">
    <property type="entry name" value="Clostridium_phage_holin"/>
</dbReference>
<sequence>MELISYIMEDALILIPVLMILGKMIKISSIMPNRFIPFALLSISIVFSTIMMGLSLETLIQAILVTGAAVFGHQLVKQMRDIK</sequence>
<keyword evidence="1" id="KW-0472">Membrane</keyword>
<keyword evidence="3" id="KW-1185">Reference proteome</keyword>
<protein>
    <recommendedName>
        <fullName evidence="4">Holin</fullName>
    </recommendedName>
</protein>
<proteinExistence type="predicted"/>
<evidence type="ECO:0000256" key="1">
    <source>
        <dbReference type="SAM" id="Phobius"/>
    </source>
</evidence>
<evidence type="ECO:0000313" key="2">
    <source>
        <dbReference type="EMBL" id="GEN45588.1"/>
    </source>
</evidence>
<feature type="transmembrane region" description="Helical" evidence="1">
    <location>
        <begin position="6"/>
        <end position="23"/>
    </location>
</feature>